<dbReference type="PANTHER" id="PTHR19302:SF33">
    <property type="entry name" value="GAMMA-TUBULIN COMPLEX COMPONENT 5"/>
    <property type="match status" value="1"/>
</dbReference>
<evidence type="ECO:0000256" key="4">
    <source>
        <dbReference type="ARBA" id="ARBA00023212"/>
    </source>
</evidence>
<dbReference type="EMBL" id="HG793125">
    <property type="protein sequence ID" value="CDK24280.1"/>
    <property type="molecule type" value="Genomic_DNA"/>
</dbReference>
<evidence type="ECO:0000313" key="9">
    <source>
        <dbReference type="EMBL" id="CDK24280.1"/>
    </source>
</evidence>
<dbReference type="GO" id="GO:0051321">
    <property type="term" value="P:meiotic cell cycle"/>
    <property type="evidence" value="ECO:0007669"/>
    <property type="project" value="TreeGrafter"/>
</dbReference>
<protein>
    <recommendedName>
        <fullName evidence="5">Spindle pole body component</fullName>
    </recommendedName>
</protein>
<proteinExistence type="inferred from homology"/>
<dbReference type="GO" id="GO:0000278">
    <property type="term" value="P:mitotic cell cycle"/>
    <property type="evidence" value="ECO:0007669"/>
    <property type="project" value="TreeGrafter"/>
</dbReference>
<gene>
    <name evidence="9" type="ORF">KUCA_T00000240001</name>
</gene>
<feature type="domain" description="Gamma tubulin complex component C-terminal" evidence="7">
    <location>
        <begin position="348"/>
        <end position="736"/>
    </location>
</feature>
<dbReference type="GO" id="GO:0005874">
    <property type="term" value="C:microtubule"/>
    <property type="evidence" value="ECO:0007669"/>
    <property type="project" value="UniProtKB-KW"/>
</dbReference>
<dbReference type="GO" id="GO:0051225">
    <property type="term" value="P:spindle assembly"/>
    <property type="evidence" value="ECO:0007669"/>
    <property type="project" value="TreeGrafter"/>
</dbReference>
<reference evidence="9" key="1">
    <citation type="submission" date="2013-12" db="EMBL/GenBank/DDBJ databases">
        <authorList>
            <person name="Genoscope - CEA"/>
        </authorList>
    </citation>
    <scope>NUCLEOTIDE SEQUENCE</scope>
    <source>
        <strain evidence="9">CBS 1993</strain>
    </source>
</reference>
<dbReference type="Proteomes" id="UP000019384">
    <property type="component" value="Unassembled WGS sequence"/>
</dbReference>
<feature type="region of interest" description="Disordered" evidence="6">
    <location>
        <begin position="1"/>
        <end position="51"/>
    </location>
</feature>
<dbReference type="RefSeq" id="XP_022456297.1">
    <property type="nucleotide sequence ID" value="XM_022604760.1"/>
</dbReference>
<comment type="similarity">
    <text evidence="1 5">Belongs to the TUBGCP family.</text>
</comment>
<evidence type="ECO:0000256" key="2">
    <source>
        <dbReference type="ARBA" id="ARBA00022490"/>
    </source>
</evidence>
<evidence type="ECO:0000259" key="7">
    <source>
        <dbReference type="Pfam" id="PF04130"/>
    </source>
</evidence>
<evidence type="ECO:0000256" key="1">
    <source>
        <dbReference type="ARBA" id="ARBA00010337"/>
    </source>
</evidence>
<dbReference type="GO" id="GO:0043015">
    <property type="term" value="F:gamma-tubulin binding"/>
    <property type="evidence" value="ECO:0007669"/>
    <property type="project" value="InterPro"/>
</dbReference>
<dbReference type="InterPro" id="IPR007259">
    <property type="entry name" value="GCP"/>
</dbReference>
<sequence>MILGTPEDHLKERSSMRTPSGIMGDSTNVYASSSYSRPTSKSDRKPPRDVYAEHQAPQLSEAQIIANLEYALVGETTELFSYTAEGVKIPSNIDLNISQHLHDFIEPACIFRGLRQIIENKSQMTSMVKLGLVCAIERQLTSYQEAINEEFQNFELRLCDLYAFLRPKIDALRFLWFLACNLNMDPDALLSLVYKFIGGDKALEQLALQILPEMAQPFHELMCSWLQTGSLQVDAAIEEGFFVSSSSTSSRSRNVTAGDAQFIPEKVPAFLSRDIAKQIYEIGKTLNYLLLTCHQKSQVHTFSQEFRKSGLNQSVNTVFTESFQHEIRRLHKKVMAYLNYIIHNNLDLVGELRVLRDIMLMGKGDFIENLVIGSNDILSRPSFSIHPQQLSSLLQNSMRQTSIRGFSDSYKNRIDAILFDQENGKIGWDLYTLDFKVKEELDLVICMGKRSAKEYLRMFNFLLQLHRCSYQLSTSFRKSSLCRKRLPRRLLTDIRRIQRSLRSDPFFSMSILDKQCIWIVENLKKFDASRNLMLSLIGQLCLFFDEDIITPGFDKLMRNLNDSHSLLKGSGTEKALPLSPLALQRIVANPQNIEEEQSDYNMLTLDELGTLHQTYITSISRHTLLQHTSKSAVGKVSGVFYFQHIQNLIQIVLQFCDLDKEFFDGISDLISTIQLRTVGTIDESLSLYHSNLEEDLEKIAISRTELSTAFEHTRGEIVEDLKADSDVRLQLLGCRL</sequence>
<evidence type="ECO:0000259" key="8">
    <source>
        <dbReference type="Pfam" id="PF17681"/>
    </source>
</evidence>
<dbReference type="GeneID" id="34517685"/>
<dbReference type="GO" id="GO:0031122">
    <property type="term" value="P:cytoplasmic microtubule organization"/>
    <property type="evidence" value="ECO:0007669"/>
    <property type="project" value="TreeGrafter"/>
</dbReference>
<feature type="compositionally biased region" description="Polar residues" evidence="6">
    <location>
        <begin position="25"/>
        <end position="39"/>
    </location>
</feature>
<evidence type="ECO:0000313" key="10">
    <source>
        <dbReference type="Proteomes" id="UP000019384"/>
    </source>
</evidence>
<dbReference type="Pfam" id="PF17681">
    <property type="entry name" value="GCP_N_terminal"/>
    <property type="match status" value="1"/>
</dbReference>
<dbReference type="GO" id="GO:0000922">
    <property type="term" value="C:spindle pole"/>
    <property type="evidence" value="ECO:0007669"/>
    <property type="project" value="InterPro"/>
</dbReference>
<dbReference type="PANTHER" id="PTHR19302">
    <property type="entry name" value="GAMMA TUBULIN COMPLEX PROTEIN"/>
    <property type="match status" value="1"/>
</dbReference>
<dbReference type="GO" id="GO:0000930">
    <property type="term" value="C:gamma-tubulin complex"/>
    <property type="evidence" value="ECO:0007669"/>
    <property type="project" value="TreeGrafter"/>
</dbReference>
<evidence type="ECO:0000256" key="6">
    <source>
        <dbReference type="SAM" id="MobiDB-lite"/>
    </source>
</evidence>
<feature type="compositionally biased region" description="Basic and acidic residues" evidence="6">
    <location>
        <begin position="1"/>
        <end position="15"/>
    </location>
</feature>
<accession>W6MQX2</accession>
<feature type="domain" description="Gamma tubulin complex component protein N-terminal" evidence="8">
    <location>
        <begin position="68"/>
        <end position="341"/>
    </location>
</feature>
<dbReference type="InterPro" id="IPR040457">
    <property type="entry name" value="GCP_C"/>
</dbReference>
<dbReference type="GO" id="GO:0051011">
    <property type="term" value="F:microtubule minus-end binding"/>
    <property type="evidence" value="ECO:0007669"/>
    <property type="project" value="TreeGrafter"/>
</dbReference>
<keyword evidence="2 5" id="KW-0963">Cytoplasm</keyword>
<dbReference type="AlphaFoldDB" id="W6MQX2"/>
<name>W6MQX2_9ASCO</name>
<dbReference type="GO" id="GO:0007020">
    <property type="term" value="P:microtubule nucleation"/>
    <property type="evidence" value="ECO:0007669"/>
    <property type="project" value="InterPro"/>
</dbReference>
<comment type="subcellular location">
    <subcellularLocation>
        <location evidence="5">Cytoplasm</location>
        <location evidence="5">Cytoskeleton</location>
        <location evidence="5">Microtubule organizing center</location>
    </subcellularLocation>
</comment>
<keyword evidence="3 5" id="KW-0493">Microtubule</keyword>
<dbReference type="Gene3D" id="1.20.120.1900">
    <property type="entry name" value="Gamma-tubulin complex, C-terminal domain"/>
    <property type="match status" value="1"/>
</dbReference>
<dbReference type="Pfam" id="PF04130">
    <property type="entry name" value="GCP_C_terminal"/>
    <property type="match status" value="1"/>
</dbReference>
<evidence type="ECO:0000256" key="3">
    <source>
        <dbReference type="ARBA" id="ARBA00022701"/>
    </source>
</evidence>
<feature type="compositionally biased region" description="Basic and acidic residues" evidence="6">
    <location>
        <begin position="40"/>
        <end position="51"/>
    </location>
</feature>
<dbReference type="OrthoDB" id="5860513at2759"/>
<dbReference type="GO" id="GO:0005816">
    <property type="term" value="C:spindle pole body"/>
    <property type="evidence" value="ECO:0007669"/>
    <property type="project" value="UniProtKB-ARBA"/>
</dbReference>
<dbReference type="STRING" id="1382522.W6MQX2"/>
<keyword evidence="4 5" id="KW-0206">Cytoskeleton</keyword>
<dbReference type="InterPro" id="IPR042241">
    <property type="entry name" value="GCP_C_sf"/>
</dbReference>
<evidence type="ECO:0000256" key="5">
    <source>
        <dbReference type="RuleBase" id="RU363050"/>
    </source>
</evidence>
<reference evidence="9" key="2">
    <citation type="submission" date="2014-02" db="EMBL/GenBank/DDBJ databases">
        <title>Complete DNA sequence of /Kuraishia capsulata/ illustrates novel genomic features among budding yeasts (/Saccharomycotina/).</title>
        <authorList>
            <person name="Morales L."/>
            <person name="Noel B."/>
            <person name="Porcel B."/>
            <person name="Marcet-Houben M."/>
            <person name="Hullo M-F."/>
            <person name="Sacerdot C."/>
            <person name="Tekaia F."/>
            <person name="Leh-Louis V."/>
            <person name="Despons L."/>
            <person name="Khanna V."/>
            <person name="Aury J-M."/>
            <person name="Barbe V."/>
            <person name="Couloux A."/>
            <person name="Labadie K."/>
            <person name="Pelletier E."/>
            <person name="Souciet J-L."/>
            <person name="Boekhout T."/>
            <person name="Gabaldon T."/>
            <person name="Wincker P."/>
            <person name="Dujon B."/>
        </authorList>
    </citation>
    <scope>NUCLEOTIDE SEQUENCE</scope>
    <source>
        <strain evidence="9">CBS 1993</strain>
    </source>
</reference>
<keyword evidence="10" id="KW-1185">Reference proteome</keyword>
<dbReference type="InterPro" id="IPR041470">
    <property type="entry name" value="GCP_N"/>
</dbReference>
<dbReference type="HOGENOM" id="CLU_333507_0_0_1"/>
<organism evidence="9 10">
    <name type="scientific">Kuraishia capsulata CBS 1993</name>
    <dbReference type="NCBI Taxonomy" id="1382522"/>
    <lineage>
        <taxon>Eukaryota</taxon>
        <taxon>Fungi</taxon>
        <taxon>Dikarya</taxon>
        <taxon>Ascomycota</taxon>
        <taxon>Saccharomycotina</taxon>
        <taxon>Pichiomycetes</taxon>
        <taxon>Pichiales</taxon>
        <taxon>Pichiaceae</taxon>
        <taxon>Kuraishia</taxon>
    </lineage>
</organism>